<dbReference type="Proteomes" id="UP000235703">
    <property type="component" value="Unassembled WGS sequence"/>
</dbReference>
<accession>A0A2N6PEN9</accession>
<sequence>MCLRVGTVAVEAMTVEAPRPRGLHTEQTDYAAHVVQEVHDLACRAWPRVTALAEAHGLTATGPPRVAVETLVAPTPRPVKGRRVAVAPSVYASLPGAATVLGLIVGRWPEAVRVAPLGTLPGGESGWDAVEAPDVLQGRPPASWVVDGSERAHQRSAWAVAGAAHVQTASDVHTQLQAVATALQPVKLSDPAALVAALRVAAHEVGAEGLLLRTPDLAQTAAVLRAPEQAEGVRESVADYLDQTREAVPAA</sequence>
<dbReference type="EMBL" id="PNFZ01000009">
    <property type="protein sequence ID" value="PMB97147.1"/>
    <property type="molecule type" value="Genomic_DNA"/>
</dbReference>
<dbReference type="AlphaFoldDB" id="A0A2N6PEN9"/>
<keyword evidence="2" id="KW-1185">Reference proteome</keyword>
<evidence type="ECO:0000313" key="1">
    <source>
        <dbReference type="EMBL" id="PMB97147.1"/>
    </source>
</evidence>
<proteinExistence type="predicted"/>
<reference evidence="1 2" key="1">
    <citation type="submission" date="2017-09" db="EMBL/GenBank/DDBJ databases">
        <title>Bacterial strain isolated from the female urinary microbiota.</title>
        <authorList>
            <person name="Thomas-White K."/>
            <person name="Kumar N."/>
            <person name="Forster S."/>
            <person name="Putonti C."/>
            <person name="Lawley T."/>
            <person name="Wolfe A.J."/>
        </authorList>
    </citation>
    <scope>NUCLEOTIDE SEQUENCE [LARGE SCALE GENOMIC DNA]</scope>
    <source>
        <strain evidence="1 2">UMB0680</strain>
    </source>
</reference>
<name>A0A2N6PEN9_9MICO</name>
<protein>
    <submittedName>
        <fullName evidence="1">Uncharacterized protein</fullName>
    </submittedName>
</protein>
<comment type="caution">
    <text evidence="1">The sequence shown here is derived from an EMBL/GenBank/DDBJ whole genome shotgun (WGS) entry which is preliminary data.</text>
</comment>
<organism evidence="1 2">
    <name type="scientific">Brevibacterium luteolum</name>
    <dbReference type="NCBI Taxonomy" id="199591"/>
    <lineage>
        <taxon>Bacteria</taxon>
        <taxon>Bacillati</taxon>
        <taxon>Actinomycetota</taxon>
        <taxon>Actinomycetes</taxon>
        <taxon>Micrococcales</taxon>
        <taxon>Brevibacteriaceae</taxon>
        <taxon>Brevibacterium</taxon>
    </lineage>
</organism>
<gene>
    <name evidence="1" type="ORF">CJ198_12615</name>
</gene>
<evidence type="ECO:0000313" key="2">
    <source>
        <dbReference type="Proteomes" id="UP000235703"/>
    </source>
</evidence>